<dbReference type="CDD" id="cd00593">
    <property type="entry name" value="RIBOc"/>
    <property type="match status" value="2"/>
</dbReference>
<keyword evidence="4" id="KW-0479">Metal-binding</keyword>
<dbReference type="SMART" id="SM00535">
    <property type="entry name" value="RIBOc"/>
    <property type="match status" value="2"/>
</dbReference>
<dbReference type="GO" id="GO:0046872">
    <property type="term" value="F:metal ion binding"/>
    <property type="evidence" value="ECO:0007669"/>
    <property type="project" value="UniProtKB-KW"/>
</dbReference>
<dbReference type="InterPro" id="IPR014720">
    <property type="entry name" value="dsRBD_dom"/>
</dbReference>
<evidence type="ECO:0000256" key="9">
    <source>
        <dbReference type="PROSITE-ProRule" id="PRU00266"/>
    </source>
</evidence>
<sequence>MSSEELPPELCSGLLVAFNLKKMMHLDHCTKNDIPIIKVFEAITAKGCQEAYNYENLETLGDSFLKYAVSQQLFKTHQNDREGTLSKLKEKLVSNVALRKFASDKNLPSKSLLLEEGLVSSGRTSMYVGRKRKIELKKVADVVEALIGAFISTGDEESALSFINWIGIEVDTNIIPYEGHLSIDPENLVKVKHLESALNYKFEDPYLLVEALTHGSYKRPEIRTCYERLEFLGDAVLDNLITMHLYREYVNENFSPGFLTTMRSISVNNECYALSAIKAKLNEHILCDPVVAKNIEKTMKGVENLSLDSTFGWELETYFSPVLADVIESIAGAIFVDSGYKKEIVFKSIRPLLEPLVTPETAKRHPISELQELCQKNQYKLTEHEHPPVRENDENLFIIEVKANRITRTAKASNKDTARKMASKELLKELQEVWN</sequence>
<feature type="domain" description="RNase III" evidence="11">
    <location>
        <begin position="41"/>
        <end position="155"/>
    </location>
</feature>
<evidence type="ECO:0000259" key="10">
    <source>
        <dbReference type="PROSITE" id="PS50137"/>
    </source>
</evidence>
<dbReference type="SUPFAM" id="SSF69065">
    <property type="entry name" value="RNase III domain-like"/>
    <property type="match status" value="2"/>
</dbReference>
<keyword evidence="5" id="KW-0255">Endonuclease</keyword>
<proteinExistence type="predicted"/>
<dbReference type="AlphaFoldDB" id="A0AAQ3MPQ5"/>
<dbReference type="PANTHER" id="PTHR14950">
    <property type="entry name" value="DICER-RELATED"/>
    <property type="match status" value="1"/>
</dbReference>
<feature type="domain" description="RNase III" evidence="11">
    <location>
        <begin position="191"/>
        <end position="339"/>
    </location>
</feature>
<dbReference type="SMART" id="SM00358">
    <property type="entry name" value="DSRM"/>
    <property type="match status" value="1"/>
</dbReference>
<dbReference type="PANTHER" id="PTHR14950:SF70">
    <property type="entry name" value="ENDORIBONUCLEASE DICER HOMOLOG 2"/>
    <property type="match status" value="1"/>
</dbReference>
<evidence type="ECO:0000256" key="8">
    <source>
        <dbReference type="ARBA" id="ARBA00022884"/>
    </source>
</evidence>
<organism evidence="12 13">
    <name type="scientific">Vigna mungo</name>
    <name type="common">Black gram</name>
    <name type="synonym">Phaseolus mungo</name>
    <dbReference type="NCBI Taxonomy" id="3915"/>
    <lineage>
        <taxon>Eukaryota</taxon>
        <taxon>Viridiplantae</taxon>
        <taxon>Streptophyta</taxon>
        <taxon>Embryophyta</taxon>
        <taxon>Tracheophyta</taxon>
        <taxon>Spermatophyta</taxon>
        <taxon>Magnoliopsida</taxon>
        <taxon>eudicotyledons</taxon>
        <taxon>Gunneridae</taxon>
        <taxon>Pentapetalae</taxon>
        <taxon>rosids</taxon>
        <taxon>fabids</taxon>
        <taxon>Fabales</taxon>
        <taxon>Fabaceae</taxon>
        <taxon>Papilionoideae</taxon>
        <taxon>50 kb inversion clade</taxon>
        <taxon>NPAAA clade</taxon>
        <taxon>indigoferoid/millettioid clade</taxon>
        <taxon>Phaseoleae</taxon>
        <taxon>Vigna</taxon>
    </lineage>
</organism>
<evidence type="ECO:0000256" key="7">
    <source>
        <dbReference type="ARBA" id="ARBA00022842"/>
    </source>
</evidence>
<dbReference type="Pfam" id="PF00636">
    <property type="entry name" value="Ribonuclease_3"/>
    <property type="match status" value="1"/>
</dbReference>
<dbReference type="PROSITE" id="PS50137">
    <property type="entry name" value="DS_RBD"/>
    <property type="match status" value="1"/>
</dbReference>
<keyword evidence="3" id="KW-0540">Nuclease</keyword>
<evidence type="ECO:0000256" key="5">
    <source>
        <dbReference type="ARBA" id="ARBA00022759"/>
    </source>
</evidence>
<comment type="cofactor">
    <cofactor evidence="2">
        <name>Mg(2+)</name>
        <dbReference type="ChEBI" id="CHEBI:18420"/>
    </cofactor>
</comment>
<keyword evidence="6" id="KW-0378">Hydrolase</keyword>
<dbReference type="FunFam" id="1.10.1520.10:FF:000004">
    <property type="entry name" value="Endoribonuclease dicer-like 1"/>
    <property type="match status" value="1"/>
</dbReference>
<dbReference type="EMBL" id="CP144691">
    <property type="protein sequence ID" value="WVY94761.1"/>
    <property type="molecule type" value="Genomic_DNA"/>
</dbReference>
<keyword evidence="13" id="KW-1185">Reference proteome</keyword>
<dbReference type="SUPFAM" id="SSF54768">
    <property type="entry name" value="dsRNA-binding domain-like"/>
    <property type="match status" value="1"/>
</dbReference>
<dbReference type="Proteomes" id="UP001374535">
    <property type="component" value="Chromosome 10"/>
</dbReference>
<gene>
    <name evidence="12" type="ORF">V8G54_033849</name>
</gene>
<name>A0AAQ3MPQ5_VIGMU</name>
<dbReference type="GO" id="GO:0030422">
    <property type="term" value="P:siRNA processing"/>
    <property type="evidence" value="ECO:0007669"/>
    <property type="project" value="TreeGrafter"/>
</dbReference>
<dbReference type="GO" id="GO:0005634">
    <property type="term" value="C:nucleus"/>
    <property type="evidence" value="ECO:0007669"/>
    <property type="project" value="TreeGrafter"/>
</dbReference>
<evidence type="ECO:0000256" key="4">
    <source>
        <dbReference type="ARBA" id="ARBA00022723"/>
    </source>
</evidence>
<dbReference type="Gene3D" id="1.10.1520.10">
    <property type="entry name" value="Ribonuclease III domain"/>
    <property type="match status" value="2"/>
</dbReference>
<evidence type="ECO:0000313" key="13">
    <source>
        <dbReference type="Proteomes" id="UP001374535"/>
    </source>
</evidence>
<keyword evidence="7" id="KW-0460">Magnesium</keyword>
<keyword evidence="8 9" id="KW-0694">RNA-binding</keyword>
<dbReference type="Gene3D" id="3.30.160.20">
    <property type="match status" value="1"/>
</dbReference>
<evidence type="ECO:0000313" key="12">
    <source>
        <dbReference type="EMBL" id="WVY94761.1"/>
    </source>
</evidence>
<accession>A0AAQ3MPQ5</accession>
<dbReference type="GO" id="GO:0003723">
    <property type="term" value="F:RNA binding"/>
    <property type="evidence" value="ECO:0007669"/>
    <property type="project" value="UniProtKB-UniRule"/>
</dbReference>
<reference evidence="12 13" key="1">
    <citation type="journal article" date="2023" name="Life. Sci Alliance">
        <title>Evolutionary insights into 3D genome organization and epigenetic landscape of Vigna mungo.</title>
        <authorList>
            <person name="Junaid A."/>
            <person name="Singh B."/>
            <person name="Bhatia S."/>
        </authorList>
    </citation>
    <scope>NUCLEOTIDE SEQUENCE [LARGE SCALE GENOMIC DNA]</scope>
    <source>
        <strain evidence="12">Urdbean</strain>
    </source>
</reference>
<dbReference type="Pfam" id="PF14622">
    <property type="entry name" value="Ribonucleas_3_3"/>
    <property type="match status" value="1"/>
</dbReference>
<dbReference type="Pfam" id="PF00035">
    <property type="entry name" value="dsrm"/>
    <property type="match status" value="1"/>
</dbReference>
<evidence type="ECO:0000256" key="6">
    <source>
        <dbReference type="ARBA" id="ARBA00022801"/>
    </source>
</evidence>
<dbReference type="GO" id="GO:0005737">
    <property type="term" value="C:cytoplasm"/>
    <property type="evidence" value="ECO:0007669"/>
    <property type="project" value="TreeGrafter"/>
</dbReference>
<evidence type="ECO:0000259" key="11">
    <source>
        <dbReference type="PROSITE" id="PS50142"/>
    </source>
</evidence>
<dbReference type="InterPro" id="IPR000999">
    <property type="entry name" value="RNase_III_dom"/>
</dbReference>
<protein>
    <submittedName>
        <fullName evidence="12">Uncharacterized protein</fullName>
    </submittedName>
</protein>
<dbReference type="PROSITE" id="PS50142">
    <property type="entry name" value="RNASE_3_2"/>
    <property type="match status" value="2"/>
</dbReference>
<dbReference type="GO" id="GO:0004525">
    <property type="term" value="F:ribonuclease III activity"/>
    <property type="evidence" value="ECO:0007669"/>
    <property type="project" value="InterPro"/>
</dbReference>
<dbReference type="InterPro" id="IPR036389">
    <property type="entry name" value="RNase_III_sf"/>
</dbReference>
<dbReference type="PROSITE" id="PS00517">
    <property type="entry name" value="RNASE_3_1"/>
    <property type="match status" value="1"/>
</dbReference>
<evidence type="ECO:0000256" key="1">
    <source>
        <dbReference type="ARBA" id="ARBA00001936"/>
    </source>
</evidence>
<feature type="domain" description="DRBM" evidence="10">
    <location>
        <begin position="365"/>
        <end position="432"/>
    </location>
</feature>
<comment type="cofactor">
    <cofactor evidence="1">
        <name>Mn(2+)</name>
        <dbReference type="ChEBI" id="CHEBI:29035"/>
    </cofactor>
</comment>
<evidence type="ECO:0000256" key="3">
    <source>
        <dbReference type="ARBA" id="ARBA00022722"/>
    </source>
</evidence>
<evidence type="ECO:0000256" key="2">
    <source>
        <dbReference type="ARBA" id="ARBA00001946"/>
    </source>
</evidence>